<organism evidence="1">
    <name type="scientific">Arundo donax</name>
    <name type="common">Giant reed</name>
    <name type="synonym">Donax arundinaceus</name>
    <dbReference type="NCBI Taxonomy" id="35708"/>
    <lineage>
        <taxon>Eukaryota</taxon>
        <taxon>Viridiplantae</taxon>
        <taxon>Streptophyta</taxon>
        <taxon>Embryophyta</taxon>
        <taxon>Tracheophyta</taxon>
        <taxon>Spermatophyta</taxon>
        <taxon>Magnoliopsida</taxon>
        <taxon>Liliopsida</taxon>
        <taxon>Poales</taxon>
        <taxon>Poaceae</taxon>
        <taxon>PACMAD clade</taxon>
        <taxon>Arundinoideae</taxon>
        <taxon>Arundineae</taxon>
        <taxon>Arundo</taxon>
    </lineage>
</organism>
<accession>A0A0A9GAB7</accession>
<name>A0A0A9GAB7_ARUDO</name>
<protein>
    <submittedName>
        <fullName evidence="1">Uncharacterized protein</fullName>
    </submittedName>
</protein>
<sequence>MSSHLSALQQNWKKNRKRRKVCSTEASVSISEILPYPSLAGFSFNLVLVMVIQV</sequence>
<evidence type="ECO:0000313" key="1">
    <source>
        <dbReference type="EMBL" id="JAE22020.1"/>
    </source>
</evidence>
<proteinExistence type="predicted"/>
<dbReference type="AlphaFoldDB" id="A0A0A9GAB7"/>
<reference evidence="1" key="1">
    <citation type="submission" date="2014-09" db="EMBL/GenBank/DDBJ databases">
        <authorList>
            <person name="Magalhaes I.L.F."/>
            <person name="Oliveira U."/>
            <person name="Santos F.R."/>
            <person name="Vidigal T.H.D.A."/>
            <person name="Brescovit A.D."/>
            <person name="Santos A.J."/>
        </authorList>
    </citation>
    <scope>NUCLEOTIDE SEQUENCE</scope>
    <source>
        <tissue evidence="1">Shoot tissue taken approximately 20 cm above the soil surface</tissue>
    </source>
</reference>
<dbReference type="EMBL" id="GBRH01175876">
    <property type="protein sequence ID" value="JAE22020.1"/>
    <property type="molecule type" value="Transcribed_RNA"/>
</dbReference>
<reference evidence="1" key="2">
    <citation type="journal article" date="2015" name="Data Brief">
        <title>Shoot transcriptome of the giant reed, Arundo donax.</title>
        <authorList>
            <person name="Barrero R.A."/>
            <person name="Guerrero F.D."/>
            <person name="Moolhuijzen P."/>
            <person name="Goolsby J.A."/>
            <person name="Tidwell J."/>
            <person name="Bellgard S.E."/>
            <person name="Bellgard M.I."/>
        </authorList>
    </citation>
    <scope>NUCLEOTIDE SEQUENCE</scope>
    <source>
        <tissue evidence="1">Shoot tissue taken approximately 20 cm above the soil surface</tissue>
    </source>
</reference>